<evidence type="ECO:0000313" key="1">
    <source>
        <dbReference type="EMBL" id="MPN54993.1"/>
    </source>
</evidence>
<proteinExistence type="predicted"/>
<name>A0A645J697_9ZZZZ</name>
<organism evidence="1">
    <name type="scientific">bioreactor metagenome</name>
    <dbReference type="NCBI Taxonomy" id="1076179"/>
    <lineage>
        <taxon>unclassified sequences</taxon>
        <taxon>metagenomes</taxon>
        <taxon>ecological metagenomes</taxon>
    </lineage>
</organism>
<sequence>MQANAHLAVVRQAGDTVTAHQVQQLLGQARAQRQGVEVFHQAVELADATRMQAQQRFVQLHVLGQDFVEVGFGHAQHRGVAVGIAIVRAPVAVEDRHVAEPDARLHIGERDLLAGDGGGAHPHRAPRARNPLLGRVAAGGNQAAVLEAFDVGTSQDVVSQGW</sequence>
<gene>
    <name evidence="1" type="ORF">SDC9_202672</name>
</gene>
<reference evidence="1" key="1">
    <citation type="submission" date="2019-08" db="EMBL/GenBank/DDBJ databases">
        <authorList>
            <person name="Kucharzyk K."/>
            <person name="Murdoch R.W."/>
            <person name="Higgins S."/>
            <person name="Loffler F."/>
        </authorList>
    </citation>
    <scope>NUCLEOTIDE SEQUENCE</scope>
</reference>
<dbReference type="AlphaFoldDB" id="A0A645J697"/>
<dbReference type="EMBL" id="VSSQ01123764">
    <property type="protein sequence ID" value="MPN54993.1"/>
    <property type="molecule type" value="Genomic_DNA"/>
</dbReference>
<comment type="caution">
    <text evidence="1">The sequence shown here is derived from an EMBL/GenBank/DDBJ whole genome shotgun (WGS) entry which is preliminary data.</text>
</comment>
<accession>A0A645J697</accession>
<protein>
    <submittedName>
        <fullName evidence="1">Uncharacterized protein</fullName>
    </submittedName>
</protein>